<dbReference type="SUPFAM" id="SSF51735">
    <property type="entry name" value="NAD(P)-binding Rossmann-fold domains"/>
    <property type="match status" value="1"/>
</dbReference>
<dbReference type="PANTHER" id="PTHR42760">
    <property type="entry name" value="SHORT-CHAIN DEHYDROGENASES/REDUCTASES FAMILY MEMBER"/>
    <property type="match status" value="1"/>
</dbReference>
<sequence length="253" mass="27337">MMDFTDKTVLVTGASRGIGRAIALLFAQRGAQIAVHYHRNREAAQETAAMLPGNKHIVVQADMSQPEEVRRMVDVVVKAMDGMDILINNAGIYEEHPLTDVTYEEWQRTWQQIIDTNLMGPANAIYCAAQYMIRRGGGRIVNISSRGAFRGEPTAPAYGASKAGMNSMGQSLAKALAPYNIFIGTVAPGFVETDMVTDHLSGPDGDGIRNQSPLKRVAKPEEVAYAALFLASEGAEFSTGAIIDVNGASYLRT</sequence>
<evidence type="ECO:0000313" key="3">
    <source>
        <dbReference type="EMBL" id="QPC82424.1"/>
    </source>
</evidence>
<name>A0A7S8IEG6_9CHLR</name>
<evidence type="ECO:0000256" key="1">
    <source>
        <dbReference type="ARBA" id="ARBA00006484"/>
    </source>
</evidence>
<dbReference type="GO" id="GO:0006633">
    <property type="term" value="P:fatty acid biosynthetic process"/>
    <property type="evidence" value="ECO:0007669"/>
    <property type="project" value="TreeGrafter"/>
</dbReference>
<evidence type="ECO:0000256" key="2">
    <source>
        <dbReference type="ARBA" id="ARBA00023002"/>
    </source>
</evidence>
<keyword evidence="4" id="KW-1185">Reference proteome</keyword>
<dbReference type="RefSeq" id="WP_195170493.1">
    <property type="nucleotide sequence ID" value="NZ_CP062983.1"/>
</dbReference>
<organism evidence="3 4">
    <name type="scientific">Phototrophicus methaneseepsis</name>
    <dbReference type="NCBI Taxonomy" id="2710758"/>
    <lineage>
        <taxon>Bacteria</taxon>
        <taxon>Bacillati</taxon>
        <taxon>Chloroflexota</taxon>
        <taxon>Candidatus Thermofontia</taxon>
        <taxon>Phototrophicales</taxon>
        <taxon>Phototrophicaceae</taxon>
        <taxon>Phototrophicus</taxon>
    </lineage>
</organism>
<dbReference type="Pfam" id="PF13561">
    <property type="entry name" value="adh_short_C2"/>
    <property type="match status" value="1"/>
</dbReference>
<comment type="similarity">
    <text evidence="1">Belongs to the short-chain dehydrogenases/reductases (SDR) family.</text>
</comment>
<dbReference type="InterPro" id="IPR020904">
    <property type="entry name" value="Sc_DH/Rdtase_CS"/>
</dbReference>
<dbReference type="InterPro" id="IPR002347">
    <property type="entry name" value="SDR_fam"/>
</dbReference>
<protein>
    <submittedName>
        <fullName evidence="3">SDR family oxidoreductase</fullName>
    </submittedName>
</protein>
<dbReference type="PRINTS" id="PR00081">
    <property type="entry name" value="GDHRDH"/>
</dbReference>
<dbReference type="GO" id="GO:0016616">
    <property type="term" value="F:oxidoreductase activity, acting on the CH-OH group of donors, NAD or NADP as acceptor"/>
    <property type="evidence" value="ECO:0007669"/>
    <property type="project" value="TreeGrafter"/>
</dbReference>
<dbReference type="Proteomes" id="UP000594468">
    <property type="component" value="Chromosome"/>
</dbReference>
<dbReference type="AlphaFoldDB" id="A0A7S8IEG6"/>
<dbReference type="GO" id="GO:0048038">
    <property type="term" value="F:quinone binding"/>
    <property type="evidence" value="ECO:0007669"/>
    <property type="project" value="TreeGrafter"/>
</dbReference>
<dbReference type="CDD" id="cd05233">
    <property type="entry name" value="SDR_c"/>
    <property type="match status" value="1"/>
</dbReference>
<evidence type="ECO:0000313" key="4">
    <source>
        <dbReference type="Proteomes" id="UP000594468"/>
    </source>
</evidence>
<dbReference type="PRINTS" id="PR00080">
    <property type="entry name" value="SDRFAMILY"/>
</dbReference>
<dbReference type="KEGG" id="pmet:G4Y79_22510"/>
<dbReference type="InterPro" id="IPR036291">
    <property type="entry name" value="NAD(P)-bd_dom_sf"/>
</dbReference>
<accession>A0A7S8IEG6</accession>
<dbReference type="PANTHER" id="PTHR42760:SF133">
    <property type="entry name" value="3-OXOACYL-[ACYL-CARRIER-PROTEIN] REDUCTASE"/>
    <property type="match status" value="1"/>
</dbReference>
<dbReference type="PROSITE" id="PS00061">
    <property type="entry name" value="ADH_SHORT"/>
    <property type="match status" value="1"/>
</dbReference>
<keyword evidence="2" id="KW-0560">Oxidoreductase</keyword>
<reference evidence="3 4" key="1">
    <citation type="submission" date="2020-02" db="EMBL/GenBank/DDBJ databases">
        <authorList>
            <person name="Zheng R.K."/>
            <person name="Sun C.M."/>
        </authorList>
    </citation>
    <scope>NUCLEOTIDE SEQUENCE [LARGE SCALE GENOMIC DNA]</scope>
    <source>
        <strain evidence="4">rifampicinis</strain>
    </source>
</reference>
<gene>
    <name evidence="3" type="ORF">G4Y79_22510</name>
</gene>
<dbReference type="FunFam" id="3.40.50.720:FF:000084">
    <property type="entry name" value="Short-chain dehydrogenase reductase"/>
    <property type="match status" value="1"/>
</dbReference>
<dbReference type="EMBL" id="CP062983">
    <property type="protein sequence ID" value="QPC82424.1"/>
    <property type="molecule type" value="Genomic_DNA"/>
</dbReference>
<proteinExistence type="inferred from homology"/>
<dbReference type="Gene3D" id="3.40.50.720">
    <property type="entry name" value="NAD(P)-binding Rossmann-like Domain"/>
    <property type="match status" value="1"/>
</dbReference>